<dbReference type="EMBL" id="JACHOU010000018">
    <property type="protein sequence ID" value="MBB6356912.1"/>
    <property type="molecule type" value="Genomic_DNA"/>
</dbReference>
<comment type="caution">
    <text evidence="2">The sequence shown here is derived from an EMBL/GenBank/DDBJ whole genome shotgun (WGS) entry which is preliminary data.</text>
</comment>
<name>A0A7X0FBZ0_9HYPH</name>
<organism evidence="2 3">
    <name type="scientific">Aminobacter aganoensis</name>
    <dbReference type="NCBI Taxonomy" id="83264"/>
    <lineage>
        <taxon>Bacteria</taxon>
        <taxon>Pseudomonadati</taxon>
        <taxon>Pseudomonadota</taxon>
        <taxon>Alphaproteobacteria</taxon>
        <taxon>Hyphomicrobiales</taxon>
        <taxon>Phyllobacteriaceae</taxon>
        <taxon>Aminobacter</taxon>
    </lineage>
</organism>
<dbReference type="AlphaFoldDB" id="A0A7X0FBZ0"/>
<keyword evidence="1" id="KW-1133">Transmembrane helix</keyword>
<dbReference type="RefSeq" id="WP_184701439.1">
    <property type="nucleotide sequence ID" value="NZ_BAABEG010000001.1"/>
</dbReference>
<reference evidence="2 3" key="1">
    <citation type="submission" date="2020-08" db="EMBL/GenBank/DDBJ databases">
        <title>Genomic Encyclopedia of Type Strains, Phase IV (KMG-IV): sequencing the most valuable type-strain genomes for metagenomic binning, comparative biology and taxonomic classification.</title>
        <authorList>
            <person name="Goeker M."/>
        </authorList>
    </citation>
    <scope>NUCLEOTIDE SEQUENCE [LARGE SCALE GENOMIC DNA]</scope>
    <source>
        <strain evidence="2 3">DSM 7051</strain>
    </source>
</reference>
<evidence type="ECO:0000256" key="1">
    <source>
        <dbReference type="SAM" id="Phobius"/>
    </source>
</evidence>
<keyword evidence="1" id="KW-0812">Transmembrane</keyword>
<evidence type="ECO:0000313" key="2">
    <source>
        <dbReference type="EMBL" id="MBB6356912.1"/>
    </source>
</evidence>
<keyword evidence="1" id="KW-0472">Membrane</keyword>
<feature type="transmembrane region" description="Helical" evidence="1">
    <location>
        <begin position="41"/>
        <end position="62"/>
    </location>
</feature>
<feature type="transmembrane region" description="Helical" evidence="1">
    <location>
        <begin position="115"/>
        <end position="133"/>
    </location>
</feature>
<feature type="transmembrane region" description="Helical" evidence="1">
    <location>
        <begin position="82"/>
        <end position="103"/>
    </location>
</feature>
<sequence>MTEASFRVAMAVKWGREAAGRTLMDTGGAIQGSFGPQTMGAMVIALVVYVFASFLAIAVLALAAETFAFAIDWLLGGSRPNVLQLAGSVLGAVAGIWAARLACDLTFNAYRPRSVFWMFAVVLTMTTLSRFSLPFTTTQAILGTQYAVALAAALHYFWRDRVALAAVDGDMVRTD</sequence>
<protein>
    <submittedName>
        <fullName evidence="2">Uncharacterized protein</fullName>
    </submittedName>
</protein>
<gene>
    <name evidence="2" type="ORF">GGR00_004730</name>
</gene>
<evidence type="ECO:0000313" key="3">
    <source>
        <dbReference type="Proteomes" id="UP000536262"/>
    </source>
</evidence>
<dbReference type="Proteomes" id="UP000536262">
    <property type="component" value="Unassembled WGS sequence"/>
</dbReference>
<accession>A0A7X0FBZ0</accession>
<feature type="transmembrane region" description="Helical" evidence="1">
    <location>
        <begin position="139"/>
        <end position="158"/>
    </location>
</feature>
<keyword evidence="3" id="KW-1185">Reference proteome</keyword>
<proteinExistence type="predicted"/>